<comment type="caution">
    <text evidence="3">The sequence shown here is derived from an EMBL/GenBank/DDBJ whole genome shotgun (WGS) entry which is preliminary data.</text>
</comment>
<dbReference type="AlphaFoldDB" id="A0A8S3VEA1"/>
<feature type="transmembrane region" description="Helical" evidence="2">
    <location>
        <begin position="222"/>
        <end position="253"/>
    </location>
</feature>
<name>A0A8S3VEA1_MYTED</name>
<evidence type="ECO:0000313" key="4">
    <source>
        <dbReference type="Proteomes" id="UP000683360"/>
    </source>
</evidence>
<dbReference type="OrthoDB" id="6108974at2759"/>
<proteinExistence type="predicted"/>
<keyword evidence="4" id="KW-1185">Reference proteome</keyword>
<keyword evidence="2" id="KW-0812">Transmembrane</keyword>
<evidence type="ECO:0000313" key="3">
    <source>
        <dbReference type="EMBL" id="CAG2253217.1"/>
    </source>
</evidence>
<gene>
    <name evidence="3" type="ORF">MEDL_64822</name>
</gene>
<feature type="transmembrane region" description="Helical" evidence="2">
    <location>
        <begin position="146"/>
        <end position="165"/>
    </location>
</feature>
<organism evidence="3 4">
    <name type="scientific">Mytilus edulis</name>
    <name type="common">Blue mussel</name>
    <dbReference type="NCBI Taxonomy" id="6550"/>
    <lineage>
        <taxon>Eukaryota</taxon>
        <taxon>Metazoa</taxon>
        <taxon>Spiralia</taxon>
        <taxon>Lophotrochozoa</taxon>
        <taxon>Mollusca</taxon>
        <taxon>Bivalvia</taxon>
        <taxon>Autobranchia</taxon>
        <taxon>Pteriomorphia</taxon>
        <taxon>Mytilida</taxon>
        <taxon>Mytiloidea</taxon>
        <taxon>Mytilidae</taxon>
        <taxon>Mytilinae</taxon>
        <taxon>Mytilus</taxon>
    </lineage>
</organism>
<evidence type="ECO:0000256" key="2">
    <source>
        <dbReference type="SAM" id="Phobius"/>
    </source>
</evidence>
<evidence type="ECO:0000256" key="1">
    <source>
        <dbReference type="SAM" id="MobiDB-lite"/>
    </source>
</evidence>
<feature type="region of interest" description="Disordered" evidence="1">
    <location>
        <begin position="321"/>
        <end position="345"/>
    </location>
</feature>
<sequence>MNRNVTNALSIETTCFISLNPGRWSIVNTRPFGCNIYITCRISTTTANIPMSPQYMPHMVGIQQAPPVGRQHQAFPVRTFKVFGGVQIGLGLFLGFLSLIGVILDIISWNKYDDCINNNMFNYYDPYNSGSNYYNSYWLCRRYNDVHALFAFDITCLICSGWYVVTGFLPMCMSRKREASWMCLKTGFMVCSIIGASIFVPTMFSLGVVGSVIRGNHDSKTVILSAFMAVLSFAEVVVAIIAAAFCCCCSAWGKSNQQGVVIMQGTQPGMFLNLQQTQIPMANSQQVMIGTGQQANPIVQYPAAQQYQVMTTTQPTEQQVQAVGGTQPEPNGGQVFDTNPPAYKE</sequence>
<feature type="transmembrane region" description="Helical" evidence="2">
    <location>
        <begin position="80"/>
        <end position="104"/>
    </location>
</feature>
<accession>A0A8S3VEA1</accession>
<protein>
    <submittedName>
        <fullName evidence="3">Uncharacterized protein</fullName>
    </submittedName>
</protein>
<keyword evidence="2" id="KW-1133">Transmembrane helix</keyword>
<reference evidence="3" key="1">
    <citation type="submission" date="2021-03" db="EMBL/GenBank/DDBJ databases">
        <authorList>
            <person name="Bekaert M."/>
        </authorList>
    </citation>
    <scope>NUCLEOTIDE SEQUENCE</scope>
</reference>
<feature type="transmembrane region" description="Helical" evidence="2">
    <location>
        <begin position="186"/>
        <end position="210"/>
    </location>
</feature>
<dbReference type="EMBL" id="CAJPWZ010003147">
    <property type="protein sequence ID" value="CAG2253217.1"/>
    <property type="molecule type" value="Genomic_DNA"/>
</dbReference>
<keyword evidence="2" id="KW-0472">Membrane</keyword>
<dbReference type="Proteomes" id="UP000683360">
    <property type="component" value="Unassembled WGS sequence"/>
</dbReference>